<dbReference type="PROSITE" id="PS51198">
    <property type="entry name" value="UVRD_HELICASE_ATP_BIND"/>
    <property type="match status" value="1"/>
</dbReference>
<feature type="domain" description="UvrD-like helicase ATP-binding" evidence="10">
    <location>
        <begin position="35"/>
        <end position="559"/>
    </location>
</feature>
<dbReference type="InterPro" id="IPR000212">
    <property type="entry name" value="DNA_helicase_UvrD/REP"/>
</dbReference>
<dbReference type="Pfam" id="PF13361">
    <property type="entry name" value="UvrD_C"/>
    <property type="match status" value="1"/>
</dbReference>
<evidence type="ECO:0000313" key="12">
    <source>
        <dbReference type="Proteomes" id="UP000253094"/>
    </source>
</evidence>
<accession>A0A367FPJ8</accession>
<dbReference type="GO" id="GO:0003677">
    <property type="term" value="F:DNA binding"/>
    <property type="evidence" value="ECO:0007669"/>
    <property type="project" value="InterPro"/>
</dbReference>
<dbReference type="OrthoDB" id="3196263at2"/>
<name>A0A367FPJ8_9ACTN</name>
<evidence type="ECO:0000256" key="7">
    <source>
        <dbReference type="ARBA" id="ARBA00034808"/>
    </source>
</evidence>
<dbReference type="InterPro" id="IPR027417">
    <property type="entry name" value="P-loop_NTPase"/>
</dbReference>
<evidence type="ECO:0000259" key="10">
    <source>
        <dbReference type="PROSITE" id="PS51198"/>
    </source>
</evidence>
<proteinExistence type="predicted"/>
<comment type="catalytic activity">
    <reaction evidence="8">
        <text>ATP + H2O = ADP + phosphate + H(+)</text>
        <dbReference type="Rhea" id="RHEA:13065"/>
        <dbReference type="ChEBI" id="CHEBI:15377"/>
        <dbReference type="ChEBI" id="CHEBI:15378"/>
        <dbReference type="ChEBI" id="CHEBI:30616"/>
        <dbReference type="ChEBI" id="CHEBI:43474"/>
        <dbReference type="ChEBI" id="CHEBI:456216"/>
        <dbReference type="EC" id="5.6.2.4"/>
    </reaction>
</comment>
<dbReference type="GO" id="GO:0016887">
    <property type="term" value="F:ATP hydrolysis activity"/>
    <property type="evidence" value="ECO:0007669"/>
    <property type="project" value="RHEA"/>
</dbReference>
<dbReference type="EC" id="5.6.2.4" evidence="7"/>
<keyword evidence="4 9" id="KW-0067">ATP-binding</keyword>
<dbReference type="GO" id="GO:0005524">
    <property type="term" value="F:ATP binding"/>
    <property type="evidence" value="ECO:0007669"/>
    <property type="project" value="UniProtKB-UniRule"/>
</dbReference>
<dbReference type="Gene3D" id="3.40.50.300">
    <property type="entry name" value="P-loop containing nucleotide triphosphate hydrolases"/>
    <property type="match status" value="2"/>
</dbReference>
<dbReference type="InterPro" id="IPR014017">
    <property type="entry name" value="DNA_helicase_UvrD-like_C"/>
</dbReference>
<dbReference type="EMBL" id="QOIL01000004">
    <property type="protein sequence ID" value="RCG31637.1"/>
    <property type="molecule type" value="Genomic_DNA"/>
</dbReference>
<reference evidence="11 12" key="1">
    <citation type="submission" date="2018-06" db="EMBL/GenBank/DDBJ databases">
        <title>Sphaerisporangium craniellae sp. nov., isolated from a marine sponge in the South China Sea.</title>
        <authorList>
            <person name="Li L."/>
        </authorList>
    </citation>
    <scope>NUCLEOTIDE SEQUENCE [LARGE SCALE GENOMIC DNA]</scope>
    <source>
        <strain evidence="11 12">CCTCC AA 208026</strain>
    </source>
</reference>
<dbReference type="GO" id="GO:0043138">
    <property type="term" value="F:3'-5' DNA helicase activity"/>
    <property type="evidence" value="ECO:0007669"/>
    <property type="project" value="UniProtKB-EC"/>
</dbReference>
<evidence type="ECO:0000256" key="4">
    <source>
        <dbReference type="ARBA" id="ARBA00022840"/>
    </source>
</evidence>
<organism evidence="11 12">
    <name type="scientific">Sphaerisporangium album</name>
    <dbReference type="NCBI Taxonomy" id="509200"/>
    <lineage>
        <taxon>Bacteria</taxon>
        <taxon>Bacillati</taxon>
        <taxon>Actinomycetota</taxon>
        <taxon>Actinomycetes</taxon>
        <taxon>Streptosporangiales</taxon>
        <taxon>Streptosporangiaceae</taxon>
        <taxon>Sphaerisporangium</taxon>
    </lineage>
</organism>
<evidence type="ECO:0000256" key="9">
    <source>
        <dbReference type="PROSITE-ProRule" id="PRU00560"/>
    </source>
</evidence>
<dbReference type="Proteomes" id="UP000253094">
    <property type="component" value="Unassembled WGS sequence"/>
</dbReference>
<evidence type="ECO:0000256" key="8">
    <source>
        <dbReference type="ARBA" id="ARBA00048988"/>
    </source>
</evidence>
<dbReference type="AlphaFoldDB" id="A0A367FPJ8"/>
<evidence type="ECO:0000313" key="11">
    <source>
        <dbReference type="EMBL" id="RCG31637.1"/>
    </source>
</evidence>
<dbReference type="SUPFAM" id="SSF52540">
    <property type="entry name" value="P-loop containing nucleoside triphosphate hydrolases"/>
    <property type="match status" value="1"/>
</dbReference>
<evidence type="ECO:0000256" key="1">
    <source>
        <dbReference type="ARBA" id="ARBA00022741"/>
    </source>
</evidence>
<keyword evidence="1 9" id="KW-0547">Nucleotide-binding</keyword>
<evidence type="ECO:0000256" key="6">
    <source>
        <dbReference type="ARBA" id="ARBA00034617"/>
    </source>
</evidence>
<sequence length="632" mass="70218">MPHHQCRGQHCSIWRRACLSPVRIPLEEAMTDQAKLTTAQQRVVEAPATARLLVTAPAGTGKTFSLIRRLAFLIDEEELEPAELLVLSFSRAAVREIRNRLVGFGSAAAHVDVRTFDSYATWLLSEVTPDGPWQRQGFDQRIREATRLIKEDPNAAELISEVRHLVVDEVQDLVGDRAELVKALLSTDLGGFTLLGDPAQGIYGFQLDDPQERLAGAARLYDDVRKRFRGDLVEITLEGNFRAREPEARAALAFGEALGKVDAPFTQLQRDLRTVLLSGDSLGTLDQAAPILARMTASTALLCRGNKEALLISRRLHELGVPHRLQRAAQDKVLPAWMSALFRELDTKQPTKEAVLAVVKVSGIDPQVAWGLLRRMDPRRRDDALDLSIVRRRLLQGDFPDELIQQASESLTVSTIHRVKGLEFDQVIVVDPGDAPDDDPIEQAERARLLYVAMTRPRDLLIYVKPVTKLSPGRLKRLHDGRWAEIGFKGHHLGVEIRPDDVNAEDPAGTVGFKGDPREIQSYLASQVQAGDPVALVQLPRLSSEDVPRYTLEHEGRRIGVTADAFAKALRTLLPGRGRRLPSRVKELRVDSLETVLGREVAGVNAGLGWSGVWLRPRITGLGRFDWAREQA</sequence>
<keyword evidence="2 9" id="KW-0378">Hydrolase</keyword>
<feature type="binding site" evidence="9">
    <location>
        <begin position="56"/>
        <end position="63"/>
    </location>
    <ligand>
        <name>ATP</name>
        <dbReference type="ChEBI" id="CHEBI:30616"/>
    </ligand>
</feature>
<evidence type="ECO:0000256" key="5">
    <source>
        <dbReference type="ARBA" id="ARBA00023235"/>
    </source>
</evidence>
<evidence type="ECO:0000256" key="3">
    <source>
        <dbReference type="ARBA" id="ARBA00022806"/>
    </source>
</evidence>
<dbReference type="Pfam" id="PF00580">
    <property type="entry name" value="UvrD-helicase"/>
    <property type="match status" value="2"/>
</dbReference>
<keyword evidence="3 9" id="KW-0347">Helicase</keyword>
<comment type="catalytic activity">
    <reaction evidence="6">
        <text>Couples ATP hydrolysis with the unwinding of duplex DNA by translocating in the 3'-5' direction.</text>
        <dbReference type="EC" id="5.6.2.4"/>
    </reaction>
</comment>
<evidence type="ECO:0000256" key="2">
    <source>
        <dbReference type="ARBA" id="ARBA00022801"/>
    </source>
</evidence>
<keyword evidence="5" id="KW-0413">Isomerase</keyword>
<dbReference type="PANTHER" id="PTHR11070">
    <property type="entry name" value="UVRD / RECB / PCRA DNA HELICASE FAMILY MEMBER"/>
    <property type="match status" value="1"/>
</dbReference>
<comment type="caution">
    <text evidence="11">The sequence shown here is derived from an EMBL/GenBank/DDBJ whole genome shotgun (WGS) entry which is preliminary data.</text>
</comment>
<keyword evidence="12" id="KW-1185">Reference proteome</keyword>
<dbReference type="InterPro" id="IPR014016">
    <property type="entry name" value="UvrD-like_ATP-bd"/>
</dbReference>
<gene>
    <name evidence="11" type="ORF">DQ384_08745</name>
</gene>
<protein>
    <recommendedName>
        <fullName evidence="7">DNA 3'-5' helicase</fullName>
        <ecNumber evidence="7">5.6.2.4</ecNumber>
    </recommendedName>
</protein>